<gene>
    <name evidence="6" type="ORF">PHLGIDRAFT_22738</name>
</gene>
<evidence type="ECO:0000259" key="5">
    <source>
        <dbReference type="PROSITE" id="PS50865"/>
    </source>
</evidence>
<keyword evidence="2 4" id="KW-0863">Zinc-finger</keyword>
<name>A0A0C3SB70_PHLG1</name>
<dbReference type="PROSITE" id="PS50865">
    <property type="entry name" value="ZF_MYND_2"/>
    <property type="match status" value="1"/>
</dbReference>
<evidence type="ECO:0000313" key="6">
    <source>
        <dbReference type="EMBL" id="KIP09787.1"/>
    </source>
</evidence>
<organism evidence="6 7">
    <name type="scientific">Phlebiopsis gigantea (strain 11061_1 CR5-6)</name>
    <name type="common">White-rot fungus</name>
    <name type="synonym">Peniophora gigantea</name>
    <dbReference type="NCBI Taxonomy" id="745531"/>
    <lineage>
        <taxon>Eukaryota</taxon>
        <taxon>Fungi</taxon>
        <taxon>Dikarya</taxon>
        <taxon>Basidiomycota</taxon>
        <taxon>Agaricomycotina</taxon>
        <taxon>Agaricomycetes</taxon>
        <taxon>Polyporales</taxon>
        <taxon>Phanerochaetaceae</taxon>
        <taxon>Phlebiopsis</taxon>
    </lineage>
</organism>
<dbReference type="OrthoDB" id="432970at2759"/>
<dbReference type="Gene3D" id="6.10.140.2220">
    <property type="match status" value="1"/>
</dbReference>
<keyword evidence="7" id="KW-1185">Reference proteome</keyword>
<sequence length="191" mass="21787">MGCRWRADCPYEGKHDIERFEKLEDLWRAHDERKAEMASAEESREKKVQANPYHYICAGCGLEGTHRSGLQRCGGKCSKQWKPAYCSRDCQRLDWKRHKPFCRSEGAADAWAMSLQRSAPGSDSRSVPYASSTLEPSYIARSYTDVASRKYERRVTTLAPDGRTIQIASSTMTPSSMRELRDVLLRDSLVL</sequence>
<keyword evidence="1" id="KW-0479">Metal-binding</keyword>
<dbReference type="Pfam" id="PF01753">
    <property type="entry name" value="zf-MYND"/>
    <property type="match status" value="1"/>
</dbReference>
<dbReference type="Proteomes" id="UP000053257">
    <property type="component" value="Unassembled WGS sequence"/>
</dbReference>
<evidence type="ECO:0000256" key="1">
    <source>
        <dbReference type="ARBA" id="ARBA00022723"/>
    </source>
</evidence>
<evidence type="ECO:0000256" key="4">
    <source>
        <dbReference type="PROSITE-ProRule" id="PRU00134"/>
    </source>
</evidence>
<evidence type="ECO:0000256" key="2">
    <source>
        <dbReference type="ARBA" id="ARBA00022771"/>
    </source>
</evidence>
<proteinExistence type="predicted"/>
<protein>
    <recommendedName>
        <fullName evidence="5">MYND-type domain-containing protein</fullName>
    </recommendedName>
</protein>
<dbReference type="GO" id="GO:0008270">
    <property type="term" value="F:zinc ion binding"/>
    <property type="evidence" value="ECO:0007669"/>
    <property type="project" value="UniProtKB-KW"/>
</dbReference>
<keyword evidence="3" id="KW-0862">Zinc</keyword>
<dbReference type="SUPFAM" id="SSF144232">
    <property type="entry name" value="HIT/MYND zinc finger-like"/>
    <property type="match status" value="1"/>
</dbReference>
<feature type="domain" description="MYND-type" evidence="5">
    <location>
        <begin position="57"/>
        <end position="102"/>
    </location>
</feature>
<dbReference type="InterPro" id="IPR002893">
    <property type="entry name" value="Znf_MYND"/>
</dbReference>
<dbReference type="EMBL" id="KN840462">
    <property type="protein sequence ID" value="KIP09787.1"/>
    <property type="molecule type" value="Genomic_DNA"/>
</dbReference>
<accession>A0A0C3SB70</accession>
<dbReference type="STRING" id="745531.A0A0C3SB70"/>
<evidence type="ECO:0000313" key="7">
    <source>
        <dbReference type="Proteomes" id="UP000053257"/>
    </source>
</evidence>
<dbReference type="AlphaFoldDB" id="A0A0C3SB70"/>
<reference evidence="6 7" key="1">
    <citation type="journal article" date="2014" name="PLoS Genet.">
        <title>Analysis of the Phlebiopsis gigantea genome, transcriptome and secretome provides insight into its pioneer colonization strategies of wood.</title>
        <authorList>
            <person name="Hori C."/>
            <person name="Ishida T."/>
            <person name="Igarashi K."/>
            <person name="Samejima M."/>
            <person name="Suzuki H."/>
            <person name="Master E."/>
            <person name="Ferreira P."/>
            <person name="Ruiz-Duenas F.J."/>
            <person name="Held B."/>
            <person name="Canessa P."/>
            <person name="Larrondo L.F."/>
            <person name="Schmoll M."/>
            <person name="Druzhinina I.S."/>
            <person name="Kubicek C.P."/>
            <person name="Gaskell J.A."/>
            <person name="Kersten P."/>
            <person name="St John F."/>
            <person name="Glasner J."/>
            <person name="Sabat G."/>
            <person name="Splinter BonDurant S."/>
            <person name="Syed K."/>
            <person name="Yadav J."/>
            <person name="Mgbeahuruike A.C."/>
            <person name="Kovalchuk A."/>
            <person name="Asiegbu F.O."/>
            <person name="Lackner G."/>
            <person name="Hoffmeister D."/>
            <person name="Rencoret J."/>
            <person name="Gutierrez A."/>
            <person name="Sun H."/>
            <person name="Lindquist E."/>
            <person name="Barry K."/>
            <person name="Riley R."/>
            <person name="Grigoriev I.V."/>
            <person name="Henrissat B."/>
            <person name="Kues U."/>
            <person name="Berka R.M."/>
            <person name="Martinez A.T."/>
            <person name="Covert S.F."/>
            <person name="Blanchette R.A."/>
            <person name="Cullen D."/>
        </authorList>
    </citation>
    <scope>NUCLEOTIDE SEQUENCE [LARGE SCALE GENOMIC DNA]</scope>
    <source>
        <strain evidence="6 7">11061_1 CR5-6</strain>
    </source>
</reference>
<evidence type="ECO:0000256" key="3">
    <source>
        <dbReference type="ARBA" id="ARBA00022833"/>
    </source>
</evidence>
<dbReference type="HOGENOM" id="CLU_1421888_0_0_1"/>